<keyword evidence="2" id="KW-0732">Signal</keyword>
<feature type="region of interest" description="Disordered" evidence="1">
    <location>
        <begin position="75"/>
        <end position="97"/>
    </location>
</feature>
<sequence length="232" mass="24475">MAPISAILILLPLAAFSFAPMPTFSRRSSSAILHAGVGDQGDVQFGGNTWKPDEGKMAATDTPDFFPEDYDENEAPDFTEGMGGSQSKMSGGGTGSAELPGMEDFSKGGTVIGGYEESGVPAGFEFKPSSVLDDEFSFQVMSGSSKGGDFNIDIKPFCMGFEDFFAGWAEGSHPSLSIGPDHGRMDRRGGDITTLTVHCNPQGKAGVFEGTLVVVLPEENEKLSYKVTANCV</sequence>
<comment type="caution">
    <text evidence="3">The sequence shown here is derived from an EMBL/GenBank/DDBJ whole genome shotgun (WGS) entry which is preliminary data.</text>
</comment>
<dbReference type="OrthoDB" id="192655at2759"/>
<protein>
    <submittedName>
        <fullName evidence="3">Uncharacterized protein</fullName>
    </submittedName>
</protein>
<organism evidence="3 4">
    <name type="scientific">Triparma laevis f. longispina</name>
    <dbReference type="NCBI Taxonomy" id="1714387"/>
    <lineage>
        <taxon>Eukaryota</taxon>
        <taxon>Sar</taxon>
        <taxon>Stramenopiles</taxon>
        <taxon>Ochrophyta</taxon>
        <taxon>Bolidophyceae</taxon>
        <taxon>Parmales</taxon>
        <taxon>Triparmaceae</taxon>
        <taxon>Triparma</taxon>
    </lineage>
</organism>
<dbReference type="EMBL" id="BRXW01000910">
    <property type="protein sequence ID" value="GMH78881.1"/>
    <property type="molecule type" value="Genomic_DNA"/>
</dbReference>
<accession>A0A9W7AW34</accession>
<dbReference type="Proteomes" id="UP001165122">
    <property type="component" value="Unassembled WGS sequence"/>
</dbReference>
<name>A0A9W7AW34_9STRA</name>
<reference evidence="4" key="1">
    <citation type="journal article" date="2023" name="Commun. Biol.">
        <title>Genome analysis of Parmales, the sister group of diatoms, reveals the evolutionary specialization of diatoms from phago-mixotrophs to photoautotrophs.</title>
        <authorList>
            <person name="Ban H."/>
            <person name="Sato S."/>
            <person name="Yoshikawa S."/>
            <person name="Yamada K."/>
            <person name="Nakamura Y."/>
            <person name="Ichinomiya M."/>
            <person name="Sato N."/>
            <person name="Blanc-Mathieu R."/>
            <person name="Endo H."/>
            <person name="Kuwata A."/>
            <person name="Ogata H."/>
        </authorList>
    </citation>
    <scope>NUCLEOTIDE SEQUENCE [LARGE SCALE GENOMIC DNA]</scope>
    <source>
        <strain evidence="4">NIES 3700</strain>
    </source>
</reference>
<feature type="signal peptide" evidence="2">
    <location>
        <begin position="1"/>
        <end position="25"/>
    </location>
</feature>
<evidence type="ECO:0000256" key="1">
    <source>
        <dbReference type="SAM" id="MobiDB-lite"/>
    </source>
</evidence>
<feature type="chain" id="PRO_5040986393" evidence="2">
    <location>
        <begin position="26"/>
        <end position="232"/>
    </location>
</feature>
<proteinExistence type="predicted"/>
<keyword evidence="4" id="KW-1185">Reference proteome</keyword>
<gene>
    <name evidence="3" type="ORF">TrLO_g8618</name>
</gene>
<dbReference type="AlphaFoldDB" id="A0A9W7AW34"/>
<evidence type="ECO:0000256" key="2">
    <source>
        <dbReference type="SAM" id="SignalP"/>
    </source>
</evidence>
<evidence type="ECO:0000313" key="4">
    <source>
        <dbReference type="Proteomes" id="UP001165122"/>
    </source>
</evidence>
<evidence type="ECO:0000313" key="3">
    <source>
        <dbReference type="EMBL" id="GMH78881.1"/>
    </source>
</evidence>